<organism evidence="2">
    <name type="scientific">Acinetobacter baumannii</name>
    <dbReference type="NCBI Taxonomy" id="470"/>
    <lineage>
        <taxon>Bacteria</taxon>
        <taxon>Pseudomonadati</taxon>
        <taxon>Pseudomonadota</taxon>
        <taxon>Gammaproteobacteria</taxon>
        <taxon>Moraxellales</taxon>
        <taxon>Moraxellaceae</taxon>
        <taxon>Acinetobacter</taxon>
        <taxon>Acinetobacter calcoaceticus/baumannii complex</taxon>
    </lineage>
</organism>
<dbReference type="EMBL" id="AAYLMQ010000095">
    <property type="protein sequence ID" value="EGY2379350.1"/>
    <property type="molecule type" value="Genomic_DNA"/>
</dbReference>
<proteinExistence type="predicted"/>
<evidence type="ECO:0000313" key="2">
    <source>
        <dbReference type="EMBL" id="EGY2379350.1"/>
    </source>
</evidence>
<evidence type="ECO:0000259" key="1">
    <source>
        <dbReference type="Pfam" id="PF26110"/>
    </source>
</evidence>
<dbReference type="AlphaFoldDB" id="A0A9P2LE27"/>
<dbReference type="InterPro" id="IPR058955">
    <property type="entry name" value="GAPS4b_N"/>
</dbReference>
<comment type="caution">
    <text evidence="2">The sequence shown here is derived from an EMBL/GenBank/DDBJ whole genome shotgun (WGS) entry which is preliminary data.</text>
</comment>
<feature type="domain" description="GAPS4b N-terminal" evidence="1">
    <location>
        <begin position="16"/>
        <end position="78"/>
    </location>
</feature>
<accession>A0A9P2LE27</accession>
<dbReference type="Pfam" id="PF26110">
    <property type="entry name" value="GAPS4b_N"/>
    <property type="match status" value="1"/>
</dbReference>
<reference evidence="2" key="1">
    <citation type="submission" date="2020-12" db="EMBL/GenBank/DDBJ databases">
        <authorList>
            <consortium name="Clinical and Environmental Microbiology Branch: Whole genome sequencing antimicrobial resistance pathogens in the healthcare setting"/>
        </authorList>
    </citation>
    <scope>NUCLEOTIDE SEQUENCE</scope>
    <source>
        <strain evidence="2">2018HL-00813</strain>
    </source>
</reference>
<protein>
    <recommendedName>
        <fullName evidence="1">GAPS4b N-terminal domain-containing protein</fullName>
    </recommendedName>
</protein>
<dbReference type="RefSeq" id="WP_133237941.1">
    <property type="nucleotide sequence ID" value="NZ_CAJHFX010000007.1"/>
</dbReference>
<name>A0A9P2LE27_ACIBA</name>
<sequence>MNVDHKDINKFLPFGEALRGFVNQNTLTKAELNKVLRERGIFLLDTDKDFSVPLLQTLILSPREFDKIREAFSTKEDNKKIYSRDIKFETESNFLIPELLHMNVEEFLSKKLPTCKLQKPIEFSPVAGNRNHIKVDFVLERNDLNKSWYEQTNIFEGSVEFIKDENGQGKIIVSHTAIETKDLGDFILNKQVDEYKKKGLIDPEERIKKITFSDFSNEERFQFFFKLTNELDCVFFDCETIRDISIKPEDISLPEEIKWMEELNMIVLSGNSLDKKAFIKNENYHKHLILWNLEAIYKYELNGQEGTVSVNFGFPDYATKLEKAEFELHISNFQVKKNIDTKSKKILKSKLLSEIDKQKTLVYNKFFKPDD</sequence>
<gene>
    <name evidence="2" type="ORF">JHZ39_003797</name>
</gene>